<organism evidence="1">
    <name type="scientific">Caldiarchaeum subterraneum</name>
    <dbReference type="NCBI Taxonomy" id="311458"/>
    <lineage>
        <taxon>Archaea</taxon>
        <taxon>Nitrososphaerota</taxon>
        <taxon>Candidatus Caldarchaeales</taxon>
        <taxon>Candidatus Caldarchaeaceae</taxon>
        <taxon>Candidatus Caldarchaeum</taxon>
    </lineage>
</organism>
<comment type="caution">
    <text evidence="1">The sequence shown here is derived from an EMBL/GenBank/DDBJ whole genome shotgun (WGS) entry which is preliminary data.</text>
</comment>
<proteinExistence type="predicted"/>
<protein>
    <submittedName>
        <fullName evidence="1">Uncharacterized protein</fullName>
    </submittedName>
</protein>
<sequence length="106" mass="12111">MTASSTSTRPVKNLRNIAAIMIDQTGMWGNWSRRSRPPRRNAATINPLTSEFIRNIRKLCLWKKAMGKSFPRTWKTINSRVKPIKQVCRPLNTNMNTVMKEASGPP</sequence>
<gene>
    <name evidence="1" type="ORF">ENM42_02695</name>
</gene>
<dbReference type="AlphaFoldDB" id="A0A7C5Y975"/>
<reference evidence="1" key="1">
    <citation type="journal article" date="2020" name="mSystems">
        <title>Genome- and Community-Level Interaction Insights into Carbon Utilization and Element Cycling Functions of Hydrothermarchaeota in Hydrothermal Sediment.</title>
        <authorList>
            <person name="Zhou Z."/>
            <person name="Liu Y."/>
            <person name="Xu W."/>
            <person name="Pan J."/>
            <person name="Luo Z.H."/>
            <person name="Li M."/>
        </authorList>
    </citation>
    <scope>NUCLEOTIDE SEQUENCE [LARGE SCALE GENOMIC DNA]</scope>
    <source>
        <strain evidence="1">SpSt-1084</strain>
    </source>
</reference>
<name>A0A7C5Y975_CALS0</name>
<dbReference type="EMBL" id="DRXS01000146">
    <property type="protein sequence ID" value="HHR40718.1"/>
    <property type="molecule type" value="Genomic_DNA"/>
</dbReference>
<evidence type="ECO:0000313" key="1">
    <source>
        <dbReference type="EMBL" id="HHR40718.1"/>
    </source>
</evidence>
<accession>A0A7C5Y975</accession>